<evidence type="ECO:0000313" key="1">
    <source>
        <dbReference type="EMBL" id="CAG8452262.1"/>
    </source>
</evidence>
<organism evidence="1 2">
    <name type="scientific">Cetraspora pellucida</name>
    <dbReference type="NCBI Taxonomy" id="1433469"/>
    <lineage>
        <taxon>Eukaryota</taxon>
        <taxon>Fungi</taxon>
        <taxon>Fungi incertae sedis</taxon>
        <taxon>Mucoromycota</taxon>
        <taxon>Glomeromycotina</taxon>
        <taxon>Glomeromycetes</taxon>
        <taxon>Diversisporales</taxon>
        <taxon>Gigasporaceae</taxon>
        <taxon>Cetraspora</taxon>
    </lineage>
</organism>
<sequence>KEMNNLGTCLSTNGWTRSLTFVHMKSTVTLKMGLQKISMV</sequence>
<dbReference type="EMBL" id="CAJVPW010000380">
    <property type="protein sequence ID" value="CAG8452262.1"/>
    <property type="molecule type" value="Genomic_DNA"/>
</dbReference>
<name>A0ACA9K4M3_9GLOM</name>
<dbReference type="Proteomes" id="UP000789366">
    <property type="component" value="Unassembled WGS sequence"/>
</dbReference>
<gene>
    <name evidence="1" type="ORF">SPELUC_LOCUS857</name>
</gene>
<feature type="non-terminal residue" evidence="1">
    <location>
        <position position="1"/>
    </location>
</feature>
<evidence type="ECO:0000313" key="2">
    <source>
        <dbReference type="Proteomes" id="UP000789366"/>
    </source>
</evidence>
<proteinExistence type="predicted"/>
<protein>
    <submittedName>
        <fullName evidence="1">4079_t:CDS:1</fullName>
    </submittedName>
</protein>
<keyword evidence="2" id="KW-1185">Reference proteome</keyword>
<accession>A0ACA9K4M3</accession>
<reference evidence="1" key="1">
    <citation type="submission" date="2021-06" db="EMBL/GenBank/DDBJ databases">
        <authorList>
            <person name="Kallberg Y."/>
            <person name="Tangrot J."/>
            <person name="Rosling A."/>
        </authorList>
    </citation>
    <scope>NUCLEOTIDE SEQUENCE</scope>
    <source>
        <strain evidence="1">28 12/20/2015</strain>
    </source>
</reference>
<comment type="caution">
    <text evidence="1">The sequence shown here is derived from an EMBL/GenBank/DDBJ whole genome shotgun (WGS) entry which is preliminary data.</text>
</comment>